<dbReference type="PANTHER" id="PTHR23089">
    <property type="entry name" value="HISTIDINE TRIAD HIT PROTEIN"/>
    <property type="match status" value="1"/>
</dbReference>
<dbReference type="InterPro" id="IPR001310">
    <property type="entry name" value="Histidine_triad_HIT"/>
</dbReference>
<gene>
    <name evidence="5" type="ORF">JIN85_16845</name>
</gene>
<dbReference type="PROSITE" id="PS51084">
    <property type="entry name" value="HIT_2"/>
    <property type="match status" value="1"/>
</dbReference>
<evidence type="ECO:0000259" key="4">
    <source>
        <dbReference type="PROSITE" id="PS51084"/>
    </source>
</evidence>
<feature type="domain" description="HIT" evidence="4">
    <location>
        <begin position="6"/>
        <end position="115"/>
    </location>
</feature>
<dbReference type="RefSeq" id="WP_200272947.1">
    <property type="nucleotide sequence ID" value="NZ_JAENIJ010000034.1"/>
</dbReference>
<proteinExistence type="predicted"/>
<protein>
    <submittedName>
        <fullName evidence="5">Histidine triad nucleotide-binding protein</fullName>
    </submittedName>
</protein>
<dbReference type="InterPro" id="IPR011146">
    <property type="entry name" value="HIT-like"/>
</dbReference>
<organism evidence="5 6">
    <name type="scientific">Luteolibacter pohnpeiensis</name>
    <dbReference type="NCBI Taxonomy" id="454153"/>
    <lineage>
        <taxon>Bacteria</taxon>
        <taxon>Pseudomonadati</taxon>
        <taxon>Verrucomicrobiota</taxon>
        <taxon>Verrucomicrobiia</taxon>
        <taxon>Verrucomicrobiales</taxon>
        <taxon>Verrucomicrobiaceae</taxon>
        <taxon>Luteolibacter</taxon>
    </lineage>
</organism>
<feature type="active site" description="Tele-AMP-histidine intermediate" evidence="1">
    <location>
        <position position="101"/>
    </location>
</feature>
<feature type="short sequence motif" description="Histidine triad motif" evidence="2 3">
    <location>
        <begin position="99"/>
        <end position="103"/>
    </location>
</feature>
<sequence length="115" mass="12564">MAEKTLFEKICDKELPAEFLHEDDLCIAIRDIAPQAPVHILVIPRKPIPRIDAASDGDRALLAHLMLTAASVARSQGFAESGYRIVINNGPDGGESFPHLHLHVLAGRQLDWPPG</sequence>
<dbReference type="Proteomes" id="UP000603141">
    <property type="component" value="Unassembled WGS sequence"/>
</dbReference>
<dbReference type="CDD" id="cd01276">
    <property type="entry name" value="PKCI_related"/>
    <property type="match status" value="1"/>
</dbReference>
<dbReference type="AlphaFoldDB" id="A0A934VX84"/>
<dbReference type="SUPFAM" id="SSF54197">
    <property type="entry name" value="HIT-like"/>
    <property type="match status" value="1"/>
</dbReference>
<dbReference type="PRINTS" id="PR00332">
    <property type="entry name" value="HISTRIAD"/>
</dbReference>
<evidence type="ECO:0000256" key="1">
    <source>
        <dbReference type="PIRSR" id="PIRSR601310-1"/>
    </source>
</evidence>
<name>A0A934VX84_9BACT</name>
<evidence type="ECO:0000256" key="2">
    <source>
        <dbReference type="PIRSR" id="PIRSR601310-3"/>
    </source>
</evidence>
<dbReference type="InterPro" id="IPR036265">
    <property type="entry name" value="HIT-like_sf"/>
</dbReference>
<evidence type="ECO:0000313" key="6">
    <source>
        <dbReference type="Proteomes" id="UP000603141"/>
    </source>
</evidence>
<evidence type="ECO:0000313" key="5">
    <source>
        <dbReference type="EMBL" id="MBK1884090.1"/>
    </source>
</evidence>
<reference evidence="5" key="1">
    <citation type="submission" date="2021-01" db="EMBL/GenBank/DDBJ databases">
        <title>Modified the classification status of verrucomicrobia.</title>
        <authorList>
            <person name="Feng X."/>
        </authorList>
    </citation>
    <scope>NUCLEOTIDE SEQUENCE</scope>
    <source>
        <strain evidence="5">KCTC 22041</strain>
    </source>
</reference>
<comment type="caution">
    <text evidence="5">The sequence shown here is derived from an EMBL/GenBank/DDBJ whole genome shotgun (WGS) entry which is preliminary data.</text>
</comment>
<keyword evidence="6" id="KW-1185">Reference proteome</keyword>
<dbReference type="Gene3D" id="3.30.428.10">
    <property type="entry name" value="HIT-like"/>
    <property type="match status" value="1"/>
</dbReference>
<dbReference type="GO" id="GO:0003824">
    <property type="term" value="F:catalytic activity"/>
    <property type="evidence" value="ECO:0007669"/>
    <property type="project" value="InterPro"/>
</dbReference>
<evidence type="ECO:0000256" key="3">
    <source>
        <dbReference type="PROSITE-ProRule" id="PRU00464"/>
    </source>
</evidence>
<dbReference type="EMBL" id="JAENIJ010000034">
    <property type="protein sequence ID" value="MBK1884090.1"/>
    <property type="molecule type" value="Genomic_DNA"/>
</dbReference>
<dbReference type="Pfam" id="PF01230">
    <property type="entry name" value="HIT"/>
    <property type="match status" value="1"/>
</dbReference>
<accession>A0A934VX84</accession>